<dbReference type="EC" id="1.8.4.11" evidence="9"/>
<proteinExistence type="inferred from homology"/>
<dbReference type="InterPro" id="IPR002579">
    <property type="entry name" value="Met_Sox_Rdtase_MsrB_dom"/>
</dbReference>
<keyword evidence="3 8" id="KW-0560">Oxidoreductase</keyword>
<evidence type="ECO:0000256" key="6">
    <source>
        <dbReference type="ARBA" id="ARBA00048488"/>
    </source>
</evidence>
<evidence type="ECO:0000313" key="12">
    <source>
        <dbReference type="Proteomes" id="UP000515913"/>
    </source>
</evidence>
<dbReference type="PROSITE" id="PS51790">
    <property type="entry name" value="MSRB"/>
    <property type="match status" value="1"/>
</dbReference>
<evidence type="ECO:0000256" key="3">
    <source>
        <dbReference type="ARBA" id="ARBA00023002"/>
    </source>
</evidence>
<evidence type="ECO:0000256" key="8">
    <source>
        <dbReference type="HAMAP-Rule" id="MF_01400"/>
    </source>
</evidence>
<dbReference type="Pfam" id="PF01625">
    <property type="entry name" value="PMSR"/>
    <property type="match status" value="1"/>
</dbReference>
<organism evidence="11 12">
    <name type="scientific">Fusobacterium hominis</name>
    <dbReference type="NCBI Taxonomy" id="2764326"/>
    <lineage>
        <taxon>Bacteria</taxon>
        <taxon>Fusobacteriati</taxon>
        <taxon>Fusobacteriota</taxon>
        <taxon>Fusobacteriia</taxon>
        <taxon>Fusobacteriales</taxon>
        <taxon>Fusobacteriaceae</taxon>
        <taxon>Fusobacterium</taxon>
    </lineage>
</organism>
<keyword evidence="4" id="KW-0511">Multifunctional enzyme</keyword>
<comment type="caution">
    <text evidence="8">Lacks conserved residue(s) required for the propagation of feature annotation.</text>
</comment>
<feature type="domain" description="MsrB" evidence="10">
    <location>
        <begin position="176"/>
        <end position="299"/>
    </location>
</feature>
<dbReference type="GO" id="GO:0030091">
    <property type="term" value="P:protein repair"/>
    <property type="evidence" value="ECO:0007669"/>
    <property type="project" value="InterPro"/>
</dbReference>
<comment type="similarity">
    <text evidence="1">In the C-terminal section; belongs to the MsrB Met sulfoxide reductase family.</text>
</comment>
<dbReference type="InterPro" id="IPR002569">
    <property type="entry name" value="Met_Sox_Rdtase_MsrA_dom"/>
</dbReference>
<dbReference type="HAMAP" id="MF_01401">
    <property type="entry name" value="MsrA"/>
    <property type="match status" value="1"/>
</dbReference>
<dbReference type="InterPro" id="IPR028427">
    <property type="entry name" value="Met_Sox_Rdtase_MsrB"/>
</dbReference>
<reference evidence="11 12" key="1">
    <citation type="submission" date="2020-08" db="EMBL/GenBank/DDBJ databases">
        <authorList>
            <person name="Liu C."/>
            <person name="Sun Q."/>
        </authorList>
    </citation>
    <scope>NUCLEOTIDE SEQUENCE [LARGE SCALE GENOMIC DNA]</scope>
    <source>
        <strain evidence="11 12">NSJ-57</strain>
    </source>
</reference>
<dbReference type="HAMAP" id="MF_01400">
    <property type="entry name" value="MsrB"/>
    <property type="match status" value="1"/>
</dbReference>
<dbReference type="GO" id="GO:0005737">
    <property type="term" value="C:cytoplasm"/>
    <property type="evidence" value="ECO:0007669"/>
    <property type="project" value="TreeGrafter"/>
</dbReference>
<comment type="catalytic activity">
    <reaction evidence="7 9">
        <text>[thioredoxin]-disulfide + L-methionine + H2O = L-methionine (S)-S-oxide + [thioredoxin]-dithiol</text>
        <dbReference type="Rhea" id="RHEA:19993"/>
        <dbReference type="Rhea" id="RHEA-COMP:10698"/>
        <dbReference type="Rhea" id="RHEA-COMP:10700"/>
        <dbReference type="ChEBI" id="CHEBI:15377"/>
        <dbReference type="ChEBI" id="CHEBI:29950"/>
        <dbReference type="ChEBI" id="CHEBI:50058"/>
        <dbReference type="ChEBI" id="CHEBI:57844"/>
        <dbReference type="ChEBI" id="CHEBI:58772"/>
        <dbReference type="EC" id="1.8.4.11"/>
    </reaction>
</comment>
<dbReference type="NCBIfam" id="TIGR00401">
    <property type="entry name" value="msrA"/>
    <property type="match status" value="1"/>
</dbReference>
<feature type="active site" evidence="9">
    <location>
        <position position="12"/>
    </location>
</feature>
<evidence type="ECO:0000313" key="11">
    <source>
        <dbReference type="EMBL" id="QNM15331.1"/>
    </source>
</evidence>
<dbReference type="Pfam" id="PF01641">
    <property type="entry name" value="SelR"/>
    <property type="match status" value="1"/>
</dbReference>
<dbReference type="PANTHER" id="PTHR10173">
    <property type="entry name" value="METHIONINE SULFOXIDE REDUCTASE"/>
    <property type="match status" value="1"/>
</dbReference>
<comment type="similarity">
    <text evidence="2">In the N-terminal section; belongs to the MsrA Met sulfoxide reductase family.</text>
</comment>
<evidence type="ECO:0000256" key="2">
    <source>
        <dbReference type="ARBA" id="ARBA00011017"/>
    </source>
</evidence>
<comment type="catalytic activity">
    <reaction evidence="6 8">
        <text>L-methionyl-[protein] + [thioredoxin]-disulfide + H2O = L-methionyl-(R)-S-oxide-[protein] + [thioredoxin]-dithiol</text>
        <dbReference type="Rhea" id="RHEA:24164"/>
        <dbReference type="Rhea" id="RHEA-COMP:10698"/>
        <dbReference type="Rhea" id="RHEA-COMP:10700"/>
        <dbReference type="Rhea" id="RHEA-COMP:12313"/>
        <dbReference type="Rhea" id="RHEA-COMP:12314"/>
        <dbReference type="ChEBI" id="CHEBI:15377"/>
        <dbReference type="ChEBI" id="CHEBI:16044"/>
        <dbReference type="ChEBI" id="CHEBI:29950"/>
        <dbReference type="ChEBI" id="CHEBI:45764"/>
        <dbReference type="ChEBI" id="CHEBI:50058"/>
        <dbReference type="EC" id="1.8.4.12"/>
    </reaction>
</comment>
<feature type="active site" description="Nucleophile" evidence="8">
    <location>
        <position position="288"/>
    </location>
</feature>
<dbReference type="FunFam" id="3.30.1060.10:FF:000007">
    <property type="entry name" value="Peptide methionine sulfoxide reductase msrA/msrB"/>
    <property type="match status" value="1"/>
</dbReference>
<dbReference type="InterPro" id="IPR036509">
    <property type="entry name" value="Met_Sox_Rdtase_MsrA_sf"/>
</dbReference>
<dbReference type="EC" id="1.8.4.12" evidence="8"/>
<evidence type="ECO:0000256" key="1">
    <source>
        <dbReference type="ARBA" id="ARBA00008076"/>
    </source>
</evidence>
<dbReference type="GO" id="GO:0008113">
    <property type="term" value="F:peptide-methionine (S)-S-oxide reductase activity"/>
    <property type="evidence" value="ECO:0007669"/>
    <property type="project" value="UniProtKB-UniRule"/>
</dbReference>
<evidence type="ECO:0000256" key="9">
    <source>
        <dbReference type="HAMAP-Rule" id="MF_01401"/>
    </source>
</evidence>
<gene>
    <name evidence="8 11" type="primary">msrB</name>
    <name evidence="9" type="synonym">msrA</name>
    <name evidence="11" type="ORF">H9Q81_00385</name>
</gene>
<dbReference type="GO" id="GO:0033743">
    <property type="term" value="F:peptide-methionine (R)-S-oxide reductase activity"/>
    <property type="evidence" value="ECO:0007669"/>
    <property type="project" value="UniProtKB-UniRule"/>
</dbReference>
<sequence length="315" mass="36522">MDIGNIYFAGGCFWGVEGYFKKIQGVISTEVGYANGNFDNPSYEDLVYRNSGHAETVYIRYDKDRITLSKLIKYYFRIIDPTSLNKQGNDRGIQYRTGIYYTDLEDKDIILKEIENEQKKYKEKIVVEVMQLKRFDKAEDYHQDYLDKNPGGYCHINLNLAKAPLIDDNDYKKLSQEELKNKLSWEQYHVTQENGTEFAFENEYYDNHKKGIYVDITSGEPLFISTDKFDSGCGWPSFAKPIAPEVVSYKKDNSYGMDRIEVRSRVGNAHLGHVFNDGPRNLGGLRYCINSASLRFIPLEKMEEEGYGYLITEIK</sequence>
<dbReference type="KEGG" id="fho:H9Q81_00385"/>
<dbReference type="NCBIfam" id="TIGR00357">
    <property type="entry name" value="peptide-methionine (R)-S-oxide reductase MsrB"/>
    <property type="match status" value="1"/>
</dbReference>
<evidence type="ECO:0000256" key="7">
    <source>
        <dbReference type="ARBA" id="ARBA00048782"/>
    </source>
</evidence>
<dbReference type="Gene3D" id="3.30.1060.10">
    <property type="entry name" value="Peptide methionine sulphoxide reductase MsrA"/>
    <property type="match status" value="1"/>
</dbReference>
<keyword evidence="12" id="KW-1185">Reference proteome</keyword>
<dbReference type="EMBL" id="CP060637">
    <property type="protein sequence ID" value="QNM15331.1"/>
    <property type="molecule type" value="Genomic_DNA"/>
</dbReference>
<dbReference type="AlphaFoldDB" id="A0A7G9GWZ9"/>
<accession>A0A7G9GWZ9</accession>
<comment type="similarity">
    <text evidence="8">Belongs to the MsrB Met sulfoxide reductase family.</text>
</comment>
<dbReference type="SUPFAM" id="SSF55068">
    <property type="entry name" value="Peptide methionine sulfoxide reductase"/>
    <property type="match status" value="1"/>
</dbReference>
<protein>
    <recommendedName>
        <fullName evidence="8 9">Multifunctional fusion protein</fullName>
    </recommendedName>
    <domain>
        <recommendedName>
            <fullName evidence="9">Peptide methionine sulfoxide reductase MsrA</fullName>
            <shortName evidence="9">Protein-methionine-S-oxide reductase</shortName>
            <ecNumber evidence="9">1.8.4.11</ecNumber>
        </recommendedName>
        <alternativeName>
            <fullName evidence="9">Peptide-methionine (S)-S-oxide reductase</fullName>
            <shortName evidence="9">Peptide Met(O) reductase</shortName>
        </alternativeName>
    </domain>
    <domain>
        <recommendedName>
            <fullName evidence="8">Peptide methionine sulfoxide reductase MsrB</fullName>
            <ecNumber evidence="8">1.8.4.12</ecNumber>
        </recommendedName>
        <alternativeName>
            <fullName evidence="8">Peptide-methionine (R)-S-oxide reductase</fullName>
        </alternativeName>
    </domain>
</protein>
<dbReference type="InterPro" id="IPR011057">
    <property type="entry name" value="Mss4-like_sf"/>
</dbReference>
<dbReference type="SUPFAM" id="SSF51316">
    <property type="entry name" value="Mss4-like"/>
    <property type="match status" value="1"/>
</dbReference>
<comment type="function">
    <text evidence="9">Has an important function as a repair enzyme for proteins that have been inactivated by oxidation. Catalyzes the reversible oxidation-reduction of methionine sulfoxide in proteins to methionine.</text>
</comment>
<evidence type="ECO:0000259" key="10">
    <source>
        <dbReference type="PROSITE" id="PS51790"/>
    </source>
</evidence>
<evidence type="ECO:0000256" key="5">
    <source>
        <dbReference type="ARBA" id="ARBA00047806"/>
    </source>
</evidence>
<name>A0A7G9GWZ9_9FUSO</name>
<dbReference type="FunFam" id="2.170.150.20:FF:000003">
    <property type="entry name" value="Peptide methionine sulfoxide reductase MsrB"/>
    <property type="match status" value="1"/>
</dbReference>
<dbReference type="Gene3D" id="2.170.150.20">
    <property type="entry name" value="Peptide methionine sulfoxide reductase"/>
    <property type="match status" value="1"/>
</dbReference>
<comment type="similarity">
    <text evidence="9">Belongs to the MsrA Met sulfoxide reductase family.</text>
</comment>
<dbReference type="GO" id="GO:0006979">
    <property type="term" value="P:response to oxidative stress"/>
    <property type="evidence" value="ECO:0007669"/>
    <property type="project" value="InterPro"/>
</dbReference>
<evidence type="ECO:0000256" key="4">
    <source>
        <dbReference type="ARBA" id="ARBA00023268"/>
    </source>
</evidence>
<comment type="catalytic activity">
    <reaction evidence="5 9">
        <text>L-methionyl-[protein] + [thioredoxin]-disulfide + H2O = L-methionyl-(S)-S-oxide-[protein] + [thioredoxin]-dithiol</text>
        <dbReference type="Rhea" id="RHEA:14217"/>
        <dbReference type="Rhea" id="RHEA-COMP:10698"/>
        <dbReference type="Rhea" id="RHEA-COMP:10700"/>
        <dbReference type="Rhea" id="RHEA-COMP:12313"/>
        <dbReference type="Rhea" id="RHEA-COMP:12315"/>
        <dbReference type="ChEBI" id="CHEBI:15377"/>
        <dbReference type="ChEBI" id="CHEBI:16044"/>
        <dbReference type="ChEBI" id="CHEBI:29950"/>
        <dbReference type="ChEBI" id="CHEBI:44120"/>
        <dbReference type="ChEBI" id="CHEBI:50058"/>
        <dbReference type="EC" id="1.8.4.11"/>
    </reaction>
</comment>
<dbReference type="Proteomes" id="UP000515913">
    <property type="component" value="Chromosome"/>
</dbReference>
<dbReference type="PANTHER" id="PTHR10173:SF60">
    <property type="entry name" value="PEPTIDE METHIONINE SULFOXIDE REDUCTASE MSRA_MSRB 1"/>
    <property type="match status" value="1"/>
</dbReference>